<dbReference type="Proteomes" id="UP000238937">
    <property type="component" value="Unassembled WGS sequence"/>
</dbReference>
<keyword evidence="2" id="KW-0732">Signal</keyword>
<dbReference type="RefSeq" id="WP_106306879.1">
    <property type="nucleotide sequence ID" value="NZ_PVWO01000212.1"/>
</dbReference>
<accession>A0A2T1GCF2</accession>
<sequence length="192" mass="22516">MKSISGLAIIAITMGLNTAPSFAASQSSSNSTTVMHSIEELNLSNRPSKSATEASGNLIVRDVFSIFRQQQQRQDRLNQQQQQQQNRDQQRQDRIDRQNQQRQDRIDLQNQQFQERREIRELNAKRQEQIDLARKEASERERVEADRRYRYFLSLSPAAQQRYITEQRILQDRQNDRSAKIVGLMIEAIISR</sequence>
<feature type="compositionally biased region" description="Basic and acidic residues" evidence="1">
    <location>
        <begin position="88"/>
        <end position="103"/>
    </location>
</feature>
<name>A0A2T1GCF2_9CYAN</name>
<comment type="caution">
    <text evidence="3">The sequence shown here is derived from an EMBL/GenBank/DDBJ whole genome shotgun (WGS) entry which is preliminary data.</text>
</comment>
<feature type="chain" id="PRO_5015499974" evidence="2">
    <location>
        <begin position="24"/>
        <end position="192"/>
    </location>
</feature>
<evidence type="ECO:0000256" key="1">
    <source>
        <dbReference type="SAM" id="MobiDB-lite"/>
    </source>
</evidence>
<feature type="region of interest" description="Disordered" evidence="1">
    <location>
        <begin position="71"/>
        <end position="103"/>
    </location>
</feature>
<evidence type="ECO:0000313" key="3">
    <source>
        <dbReference type="EMBL" id="PSB55077.1"/>
    </source>
</evidence>
<evidence type="ECO:0000313" key="4">
    <source>
        <dbReference type="Proteomes" id="UP000238937"/>
    </source>
</evidence>
<reference evidence="3 4" key="1">
    <citation type="submission" date="2018-03" db="EMBL/GenBank/DDBJ databases">
        <title>The ancient ancestry and fast evolution of plastids.</title>
        <authorList>
            <person name="Moore K.R."/>
            <person name="Magnabosco C."/>
            <person name="Momper L."/>
            <person name="Gold D.A."/>
            <person name="Bosak T."/>
            <person name="Fournier G.P."/>
        </authorList>
    </citation>
    <scope>NUCLEOTIDE SEQUENCE [LARGE SCALE GENOMIC DNA]</scope>
    <source>
        <strain evidence="3 4">CCALA 037</strain>
    </source>
</reference>
<dbReference type="AlphaFoldDB" id="A0A2T1GCF2"/>
<proteinExistence type="predicted"/>
<feature type="signal peptide" evidence="2">
    <location>
        <begin position="1"/>
        <end position="23"/>
    </location>
</feature>
<protein>
    <submittedName>
        <fullName evidence="3">Uncharacterized protein</fullName>
    </submittedName>
</protein>
<feature type="compositionally biased region" description="Low complexity" evidence="1">
    <location>
        <begin position="71"/>
        <end position="87"/>
    </location>
</feature>
<evidence type="ECO:0000256" key="2">
    <source>
        <dbReference type="SAM" id="SignalP"/>
    </source>
</evidence>
<organism evidence="3 4">
    <name type="scientific">Chamaesiphon polymorphus CCALA 037</name>
    <dbReference type="NCBI Taxonomy" id="2107692"/>
    <lineage>
        <taxon>Bacteria</taxon>
        <taxon>Bacillati</taxon>
        <taxon>Cyanobacteriota</taxon>
        <taxon>Cyanophyceae</taxon>
        <taxon>Gomontiellales</taxon>
        <taxon>Chamaesiphonaceae</taxon>
        <taxon>Chamaesiphon</taxon>
    </lineage>
</organism>
<keyword evidence="4" id="KW-1185">Reference proteome</keyword>
<dbReference type="EMBL" id="PVWO01000212">
    <property type="protein sequence ID" value="PSB55077.1"/>
    <property type="molecule type" value="Genomic_DNA"/>
</dbReference>
<gene>
    <name evidence="3" type="ORF">C7B77_16165</name>
</gene>